<evidence type="ECO:0000256" key="1">
    <source>
        <dbReference type="SAM" id="SignalP"/>
    </source>
</evidence>
<keyword evidence="1" id="KW-0732">Signal</keyword>
<evidence type="ECO:0000313" key="2">
    <source>
        <dbReference type="EMBL" id="RDI21259.1"/>
    </source>
</evidence>
<dbReference type="AlphaFoldDB" id="A0A370F8Y2"/>
<proteinExistence type="predicted"/>
<name>A0A370F8Y2_9BURK</name>
<dbReference type="OrthoDB" id="8859596at2"/>
<organism evidence="2 3">
    <name type="scientific">Pseudacidovorax intermedius</name>
    <dbReference type="NCBI Taxonomy" id="433924"/>
    <lineage>
        <taxon>Bacteria</taxon>
        <taxon>Pseudomonadati</taxon>
        <taxon>Pseudomonadota</taxon>
        <taxon>Betaproteobacteria</taxon>
        <taxon>Burkholderiales</taxon>
        <taxon>Comamonadaceae</taxon>
        <taxon>Pseudacidovorax</taxon>
    </lineage>
</organism>
<protein>
    <recommendedName>
        <fullName evidence="4">Ig-like domain-containing protein</fullName>
    </recommendedName>
</protein>
<dbReference type="Proteomes" id="UP000255265">
    <property type="component" value="Unassembled WGS sequence"/>
</dbReference>
<evidence type="ECO:0008006" key="4">
    <source>
        <dbReference type="Google" id="ProtNLM"/>
    </source>
</evidence>
<feature type="chain" id="PRO_5017026020" description="Ig-like domain-containing protein" evidence="1">
    <location>
        <begin position="29"/>
        <end position="205"/>
    </location>
</feature>
<evidence type="ECO:0000313" key="3">
    <source>
        <dbReference type="Proteomes" id="UP000255265"/>
    </source>
</evidence>
<accession>A0A370F8Y2</accession>
<dbReference type="EMBL" id="QQAV01000009">
    <property type="protein sequence ID" value="RDI21259.1"/>
    <property type="molecule type" value="Genomic_DNA"/>
</dbReference>
<feature type="signal peptide" evidence="1">
    <location>
        <begin position="1"/>
        <end position="28"/>
    </location>
</feature>
<gene>
    <name evidence="2" type="ORF">DFR41_10955</name>
</gene>
<reference evidence="2 3" key="1">
    <citation type="submission" date="2018-07" db="EMBL/GenBank/DDBJ databases">
        <title>Genomic Encyclopedia of Type Strains, Phase IV (KMG-IV): sequencing the most valuable type-strain genomes for metagenomic binning, comparative biology and taxonomic classification.</title>
        <authorList>
            <person name="Goeker M."/>
        </authorList>
    </citation>
    <scope>NUCLEOTIDE SEQUENCE [LARGE SCALE GENOMIC DNA]</scope>
    <source>
        <strain evidence="2 3">DSM 21352</strain>
    </source>
</reference>
<sequence length="205" mass="20403">MRKQHFFQNRVAAVALAVGALASTPALAESTYGYASSGTGTVTANARVNLSVTVPKLLLLRVGSANTVVDTLSWTSGYSIPAASTVPTTGNNTAVNWDANAPTATAGTQPGALAVTAWTNAGSGTINCAVAAWSPASGGPLNSNFTVNSSGTLPHPGANLGACQSTTFPSNALAASTWTYVLGGTPASWSAGSYTATVTYTATGV</sequence>
<dbReference type="RefSeq" id="WP_114804037.1">
    <property type="nucleotide sequence ID" value="NZ_QQAV01000009.1"/>
</dbReference>
<keyword evidence="3" id="KW-1185">Reference proteome</keyword>
<comment type="caution">
    <text evidence="2">The sequence shown here is derived from an EMBL/GenBank/DDBJ whole genome shotgun (WGS) entry which is preliminary data.</text>
</comment>